<name>A0A1M6GT68_9CLOT</name>
<gene>
    <name evidence="1" type="ORF">SAMN05444401_2235</name>
</gene>
<dbReference type="AlphaFoldDB" id="A0A1M6GT68"/>
<protein>
    <submittedName>
        <fullName evidence="1">Uncharacterized protein</fullName>
    </submittedName>
</protein>
<dbReference type="SUPFAM" id="SSF48208">
    <property type="entry name" value="Six-hairpin glycosidases"/>
    <property type="match status" value="2"/>
</dbReference>
<organism evidence="1 2">
    <name type="scientific">Clostridium amylolyticum</name>
    <dbReference type="NCBI Taxonomy" id="1121298"/>
    <lineage>
        <taxon>Bacteria</taxon>
        <taxon>Bacillati</taxon>
        <taxon>Bacillota</taxon>
        <taxon>Clostridia</taxon>
        <taxon>Eubacteriales</taxon>
        <taxon>Clostridiaceae</taxon>
        <taxon>Clostridium</taxon>
    </lineage>
</organism>
<dbReference type="EMBL" id="FQZO01000003">
    <property type="protein sequence ID" value="SHJ13154.1"/>
    <property type="molecule type" value="Genomic_DNA"/>
</dbReference>
<dbReference type="InterPro" id="IPR008928">
    <property type="entry name" value="6-hairpin_glycosidase_sf"/>
</dbReference>
<dbReference type="Proteomes" id="UP000184080">
    <property type="component" value="Unassembled WGS sequence"/>
</dbReference>
<dbReference type="STRING" id="1121298.SAMN05444401_2235"/>
<keyword evidence="2" id="KW-1185">Reference proteome</keyword>
<reference evidence="1 2" key="1">
    <citation type="submission" date="2016-11" db="EMBL/GenBank/DDBJ databases">
        <authorList>
            <person name="Jaros S."/>
            <person name="Januszkiewicz K."/>
            <person name="Wedrychowicz H."/>
        </authorList>
    </citation>
    <scope>NUCLEOTIDE SEQUENCE [LARGE SCALE GENOMIC DNA]</scope>
    <source>
        <strain evidence="1 2">DSM 21864</strain>
    </source>
</reference>
<evidence type="ECO:0000313" key="2">
    <source>
        <dbReference type="Proteomes" id="UP000184080"/>
    </source>
</evidence>
<dbReference type="GO" id="GO:0005975">
    <property type="term" value="P:carbohydrate metabolic process"/>
    <property type="evidence" value="ECO:0007669"/>
    <property type="project" value="InterPro"/>
</dbReference>
<accession>A0A1M6GT68</accession>
<dbReference type="RefSeq" id="WP_083599848.1">
    <property type="nucleotide sequence ID" value="NZ_FQZO01000003.1"/>
</dbReference>
<dbReference type="OrthoDB" id="2765619at2"/>
<proteinExistence type="predicted"/>
<sequence length="638" mass="73180">MSKRIAVITENNSDMLKILNNNKIEVVVFRPGEIYINSLEDFHSICILGGTSEEPLMLGARERKLVEDQLKAGKKVFAEYCGSISSVYYENPLSTRYERLVFCSKDNKINNIEVGDILDDQCGMRIKPHEQFSSHNVPLLQYVNVHAHKKIDYVDEVVKDISNRALWFEKENLMICSFRLSNFITARFAPKNKMRSLVEYILQWVTDKKIDTKVAKDYYEIKGMSNKADTFNDELKEAAKDAMTWFEKCGITINEGKDGVYEGFGTEVYGDGSQRFAKLIRADCAGEVSLAFFMNYIMNGNKESLEISDNLSSFIFDCMQVKDNNAYNGMIRWTQQAWETCYQDDVARAIIGHMLKCLYTNSQNYLEECKSALDFMVKTTGTDGTRVFRTDILELNEDKINELKDNPGNLASAHYNAYYHASLLIAYKLTGVDIYKDVAIKGLTTIMGAYPETVREQSQTEEYCRLILPLSWLYWVTGEEIHKEWLYKVAKDLQQFKHSTGAYLEWDEGYKATMRNTKGDGECSLLSENGDTVVDFLYSNNWLPMGFMQAYFVTGDEYFKNLWEENIKFILGTQIKSGDAKINGAWARGFDVEYMEYFGSPADVGWGPWAIESGWTVAEITSGIFMGILEDKLKEFYK</sequence>
<evidence type="ECO:0000313" key="1">
    <source>
        <dbReference type="EMBL" id="SHJ13154.1"/>
    </source>
</evidence>